<evidence type="ECO:0000256" key="6">
    <source>
        <dbReference type="ARBA" id="ARBA00023002"/>
    </source>
</evidence>
<dbReference type="InterPro" id="IPR037069">
    <property type="entry name" value="AcylCoA_DH/ox_N_sf"/>
</dbReference>
<keyword evidence="5 7" id="KW-0274">FAD</keyword>
<evidence type="ECO:0000256" key="5">
    <source>
        <dbReference type="ARBA" id="ARBA00022827"/>
    </source>
</evidence>
<dbReference type="GO" id="GO:0050660">
    <property type="term" value="F:flavin adenine dinucleotide binding"/>
    <property type="evidence" value="ECO:0007669"/>
    <property type="project" value="InterPro"/>
</dbReference>
<feature type="domain" description="Acyl-CoA dehydrogenase/oxidase N-terminal" evidence="10">
    <location>
        <begin position="8"/>
        <end position="124"/>
    </location>
</feature>
<dbReference type="Gene3D" id="2.40.110.10">
    <property type="entry name" value="Butyryl-CoA Dehydrogenase, subunit A, domain 2"/>
    <property type="match status" value="1"/>
</dbReference>
<dbReference type="Pfam" id="PF00441">
    <property type="entry name" value="Acyl-CoA_dh_1"/>
    <property type="match status" value="1"/>
</dbReference>
<dbReference type="InterPro" id="IPR036250">
    <property type="entry name" value="AcylCo_DH-like_C"/>
</dbReference>
<evidence type="ECO:0000256" key="7">
    <source>
        <dbReference type="RuleBase" id="RU362125"/>
    </source>
</evidence>
<evidence type="ECO:0000256" key="3">
    <source>
        <dbReference type="ARBA" id="ARBA00011738"/>
    </source>
</evidence>
<protein>
    <submittedName>
        <fullName evidence="11">Acyl-CoA dehydrogenase</fullName>
    </submittedName>
</protein>
<dbReference type="GO" id="GO:0005737">
    <property type="term" value="C:cytoplasm"/>
    <property type="evidence" value="ECO:0007669"/>
    <property type="project" value="TreeGrafter"/>
</dbReference>
<evidence type="ECO:0000256" key="4">
    <source>
        <dbReference type="ARBA" id="ARBA00022630"/>
    </source>
</evidence>
<dbReference type="Pfam" id="PF02770">
    <property type="entry name" value="Acyl-CoA_dh_M"/>
    <property type="match status" value="1"/>
</dbReference>
<dbReference type="InterPro" id="IPR050741">
    <property type="entry name" value="Acyl-CoA_dehydrogenase"/>
</dbReference>
<dbReference type="Proteomes" id="UP000093819">
    <property type="component" value="Unassembled WGS sequence"/>
</dbReference>
<dbReference type="EMBL" id="LZLR01000223">
    <property type="protein sequence ID" value="OBK15425.1"/>
    <property type="molecule type" value="Genomic_DNA"/>
</dbReference>
<sequence>MIDFSIPQELTALGERVRQFVIDEIVPYERDPRLTQHGPNDELRQELVELARRQGLLTPQASPRFGGKGISHVEQSVIYEAAGWSTLGPVAMNCAAPDEGNMFLLDKLTSDEQAEVFLKPVLDGQFRSVFAMTEPGGAGSDPSQLLTEARRDGDSYVINGRKWLITGANGAGTWIVMANVVDDGNRSGPTLFLAKGDDPGSGGIVIERVMNSMDRNYVEGHGVVVFDNLRVPATNVLGEVGEAMRYAQMRLAPARLTHAMRWLGAASRAQHIALEHAKTRTAFGSPIVDHQGVGFMLADNEIALTQCRLAIWYTAWVLDQGHKGRHESSISKAFVSEELFKVVDRCIQVMGGIGVTDETPIEMIFRDIRGFRLYDGPTEVHKYAIIRRMNHVGSTAARVPGSDTI</sequence>
<dbReference type="Gene3D" id="1.20.140.10">
    <property type="entry name" value="Butyryl-CoA Dehydrogenase, subunit A, domain 3"/>
    <property type="match status" value="1"/>
</dbReference>
<gene>
    <name evidence="11" type="ORF">A5635_08550</name>
</gene>
<evidence type="ECO:0000259" key="10">
    <source>
        <dbReference type="Pfam" id="PF02771"/>
    </source>
</evidence>
<dbReference type="CDD" id="cd00567">
    <property type="entry name" value="ACAD"/>
    <property type="match status" value="1"/>
</dbReference>
<dbReference type="GO" id="GO:0003995">
    <property type="term" value="F:acyl-CoA dehydrogenase activity"/>
    <property type="evidence" value="ECO:0007669"/>
    <property type="project" value="TreeGrafter"/>
</dbReference>
<dbReference type="PANTHER" id="PTHR48083:SF13">
    <property type="entry name" value="ACYL-COA DEHYDROGENASE FAMILY MEMBER 11"/>
    <property type="match status" value="1"/>
</dbReference>
<dbReference type="InterPro" id="IPR009100">
    <property type="entry name" value="AcylCoA_DH/oxidase_NM_dom_sf"/>
</dbReference>
<dbReference type="InterPro" id="IPR046373">
    <property type="entry name" value="Acyl-CoA_Oxase/DH_mid-dom_sf"/>
</dbReference>
<proteinExistence type="inferred from homology"/>
<comment type="similarity">
    <text evidence="2 7">Belongs to the acyl-CoA dehydrogenase family.</text>
</comment>
<dbReference type="Pfam" id="PF02771">
    <property type="entry name" value="Acyl-CoA_dh_N"/>
    <property type="match status" value="1"/>
</dbReference>
<dbReference type="OrthoDB" id="8876745at2"/>
<feature type="domain" description="Acyl-CoA dehydrogenase/oxidase C-terminal" evidence="8">
    <location>
        <begin position="244"/>
        <end position="389"/>
    </location>
</feature>
<accession>A0A1A3UAJ4</accession>
<evidence type="ECO:0000313" key="12">
    <source>
        <dbReference type="Proteomes" id="UP000093819"/>
    </source>
</evidence>
<keyword evidence="6 7" id="KW-0560">Oxidoreductase</keyword>
<name>A0A1A3UAJ4_MYCAS</name>
<comment type="caution">
    <text evidence="11">The sequence shown here is derived from an EMBL/GenBank/DDBJ whole genome shotgun (WGS) entry which is preliminary data.</text>
</comment>
<dbReference type="Gene3D" id="1.10.540.10">
    <property type="entry name" value="Acyl-CoA dehydrogenase/oxidase, N-terminal domain"/>
    <property type="match status" value="1"/>
</dbReference>
<comment type="cofactor">
    <cofactor evidence="1 7">
        <name>FAD</name>
        <dbReference type="ChEBI" id="CHEBI:57692"/>
    </cofactor>
</comment>
<evidence type="ECO:0000259" key="8">
    <source>
        <dbReference type="Pfam" id="PF00441"/>
    </source>
</evidence>
<organism evidence="11 12">
    <name type="scientific">Mycobacterium asiaticum</name>
    <dbReference type="NCBI Taxonomy" id="1790"/>
    <lineage>
        <taxon>Bacteria</taxon>
        <taxon>Bacillati</taxon>
        <taxon>Actinomycetota</taxon>
        <taxon>Actinomycetes</taxon>
        <taxon>Mycobacteriales</taxon>
        <taxon>Mycobacteriaceae</taxon>
        <taxon>Mycobacterium</taxon>
    </lineage>
</organism>
<comment type="subunit">
    <text evidence="3">Homodimer.</text>
</comment>
<dbReference type="SUPFAM" id="SSF47203">
    <property type="entry name" value="Acyl-CoA dehydrogenase C-terminal domain-like"/>
    <property type="match status" value="1"/>
</dbReference>
<evidence type="ECO:0000256" key="1">
    <source>
        <dbReference type="ARBA" id="ARBA00001974"/>
    </source>
</evidence>
<keyword evidence="4 7" id="KW-0285">Flavoprotein</keyword>
<dbReference type="GO" id="GO:0033539">
    <property type="term" value="P:fatty acid beta-oxidation using acyl-CoA dehydrogenase"/>
    <property type="evidence" value="ECO:0007669"/>
    <property type="project" value="TreeGrafter"/>
</dbReference>
<reference evidence="11 12" key="1">
    <citation type="submission" date="2016-06" db="EMBL/GenBank/DDBJ databases">
        <authorList>
            <person name="Kjaerup R.B."/>
            <person name="Dalgaard T.S."/>
            <person name="Juul-Madsen H.R."/>
        </authorList>
    </citation>
    <scope>NUCLEOTIDE SEQUENCE [LARGE SCALE GENOMIC DNA]</scope>
    <source>
        <strain evidence="11 12">1245335.1</strain>
    </source>
</reference>
<dbReference type="InterPro" id="IPR006091">
    <property type="entry name" value="Acyl-CoA_Oxase/DH_mid-dom"/>
</dbReference>
<dbReference type="InterPro" id="IPR013786">
    <property type="entry name" value="AcylCoA_DH/ox_N"/>
</dbReference>
<feature type="domain" description="Acyl-CoA oxidase/dehydrogenase middle" evidence="9">
    <location>
        <begin position="130"/>
        <end position="219"/>
    </location>
</feature>
<dbReference type="RefSeq" id="WP_065037987.1">
    <property type="nucleotide sequence ID" value="NZ_LZLR01000223.1"/>
</dbReference>
<evidence type="ECO:0000256" key="2">
    <source>
        <dbReference type="ARBA" id="ARBA00009347"/>
    </source>
</evidence>
<dbReference type="InterPro" id="IPR009075">
    <property type="entry name" value="AcylCo_DH/oxidase_C"/>
</dbReference>
<evidence type="ECO:0000313" key="11">
    <source>
        <dbReference type="EMBL" id="OBK15425.1"/>
    </source>
</evidence>
<dbReference type="SUPFAM" id="SSF56645">
    <property type="entry name" value="Acyl-CoA dehydrogenase NM domain-like"/>
    <property type="match status" value="1"/>
</dbReference>
<evidence type="ECO:0000259" key="9">
    <source>
        <dbReference type="Pfam" id="PF02770"/>
    </source>
</evidence>
<dbReference type="PANTHER" id="PTHR48083">
    <property type="entry name" value="MEDIUM-CHAIN SPECIFIC ACYL-COA DEHYDROGENASE, MITOCHONDRIAL-RELATED"/>
    <property type="match status" value="1"/>
</dbReference>
<dbReference type="AlphaFoldDB" id="A0A1A3UAJ4"/>